<evidence type="ECO:0000313" key="2">
    <source>
        <dbReference type="Proteomes" id="UP000036261"/>
    </source>
</evidence>
<dbReference type="RefSeq" id="WP_048508965.1">
    <property type="nucleotide sequence ID" value="NZ_LFND01000010.1"/>
</dbReference>
<dbReference type="OrthoDB" id="1263308at2"/>
<gene>
    <name evidence="1" type="ORF">ACM46_22720</name>
</gene>
<dbReference type="EMBL" id="LFND01000010">
    <property type="protein sequence ID" value="KMQ58364.1"/>
    <property type="molecule type" value="Genomic_DNA"/>
</dbReference>
<reference evidence="1 2" key="1">
    <citation type="journal article" date="2013" name="Int. J. Syst. Evol. Microbiol.">
        <title>Chryseobacterium angstadtii sp. nov., isolated from a newt tank.</title>
        <authorList>
            <person name="Kirk K.E."/>
            <person name="Hoffman J.A."/>
            <person name="Smith K.A."/>
            <person name="Strahan B.L."/>
            <person name="Failor K.C."/>
            <person name="Krebs J.E."/>
            <person name="Gale A.N."/>
            <person name="Do T.D."/>
            <person name="Sontag T.C."/>
            <person name="Batties A.M."/>
            <person name="Mistiszyn K."/>
            <person name="Newman J.D."/>
        </authorList>
    </citation>
    <scope>NUCLEOTIDE SEQUENCE [LARGE SCALE GENOMIC DNA]</scope>
    <source>
        <strain evidence="1 2">KM</strain>
    </source>
</reference>
<evidence type="ECO:0000313" key="1">
    <source>
        <dbReference type="EMBL" id="KMQ58364.1"/>
    </source>
</evidence>
<protein>
    <submittedName>
        <fullName evidence="1">Uncharacterized protein</fullName>
    </submittedName>
</protein>
<dbReference type="PATRIC" id="fig|558151.6.peg.4757"/>
<name>A0A0J7HX68_9FLAO</name>
<accession>A0A0J7HX68</accession>
<dbReference type="Proteomes" id="UP000036261">
    <property type="component" value="Unassembled WGS sequence"/>
</dbReference>
<sequence length="85" mass="10038">MGKPTKLGDFAKNLTKERKTPLQMVVPVKEKPLTKKFLMNMPLDTYEFLREKAFKENTDIKTLVLNAIERTYFKVSREEVMKELE</sequence>
<dbReference type="AlphaFoldDB" id="A0A0J7HX68"/>
<comment type="caution">
    <text evidence="1">The sequence shown here is derived from an EMBL/GenBank/DDBJ whole genome shotgun (WGS) entry which is preliminary data.</text>
</comment>
<keyword evidence="2" id="KW-1185">Reference proteome</keyword>
<dbReference type="STRING" id="558151.ACM46_22720"/>
<organism evidence="1 2">
    <name type="scientific">Chryseobacterium angstadtii</name>
    <dbReference type="NCBI Taxonomy" id="558151"/>
    <lineage>
        <taxon>Bacteria</taxon>
        <taxon>Pseudomonadati</taxon>
        <taxon>Bacteroidota</taxon>
        <taxon>Flavobacteriia</taxon>
        <taxon>Flavobacteriales</taxon>
        <taxon>Weeksellaceae</taxon>
        <taxon>Chryseobacterium group</taxon>
        <taxon>Chryseobacterium</taxon>
    </lineage>
</organism>
<proteinExistence type="predicted"/>